<evidence type="ECO:0000256" key="1">
    <source>
        <dbReference type="SAM" id="Coils"/>
    </source>
</evidence>
<dbReference type="GO" id="GO:0042162">
    <property type="term" value="F:telomeric DNA binding"/>
    <property type="evidence" value="ECO:0007669"/>
    <property type="project" value="InterPro"/>
</dbReference>
<accession>A0A078AEB0</accession>
<evidence type="ECO:0000313" key="3">
    <source>
        <dbReference type="EMBL" id="CDW80594.1"/>
    </source>
</evidence>
<dbReference type="SUPFAM" id="SSF50249">
    <property type="entry name" value="Nucleic acid-binding proteins"/>
    <property type="match status" value="1"/>
</dbReference>
<dbReference type="Pfam" id="PF07404">
    <property type="entry name" value="TEBP_beta"/>
    <property type="match status" value="1"/>
</dbReference>
<organism evidence="3 4">
    <name type="scientific">Stylonychia lemnae</name>
    <name type="common">Ciliate</name>
    <dbReference type="NCBI Taxonomy" id="5949"/>
    <lineage>
        <taxon>Eukaryota</taxon>
        <taxon>Sar</taxon>
        <taxon>Alveolata</taxon>
        <taxon>Ciliophora</taxon>
        <taxon>Intramacronucleata</taxon>
        <taxon>Spirotrichea</taxon>
        <taxon>Stichotrichia</taxon>
        <taxon>Sporadotrichida</taxon>
        <taxon>Oxytrichidae</taxon>
        <taxon>Stylonychinae</taxon>
        <taxon>Stylonychia</taxon>
    </lineage>
</organism>
<dbReference type="OMA" id="HTINDNQ"/>
<evidence type="ECO:0000313" key="4">
    <source>
        <dbReference type="Proteomes" id="UP000039865"/>
    </source>
</evidence>
<sequence>MSSTHYYDNERIKPLVTSFINANFDFEAIPLQLKKSMRVGVQEHIAFFWVNDGYHFLEAVFTKEAVNEFRKNWPHLKFIGLKEKILLITKWSLRIREADSRKLFTSYQNLQIQIVIEGFKPILHEKPNPKQHFQATNIYHDEEIQTYLRHKRHEMIRGFLSNHIFFRTKGENKLELPSIKLIKKQQSQYELLKVQNDSSSDNEMLDLADEQDKNVKQQKVEADLHNSKLIKRLTVNISEQEVFRCQMAEVQREQLIEDEYDFKEFKEKFSYHTINDNQQTAASSQVSKYTISTSTDLDENPNIADLKRYIIQEMGEDEFNSLVKKKTERLQNQLEDEFERMKIKQNLEYYSKEQSREEFKKEMERKIQEKQDKKEKAIKKKIVNYRMQLSTNQIKEKVLRFMTTFESVQGKEGEQQKSINAMATIEKREIPETRLRSYSQENIVRDQSEILEARSMVSHINALSQYQCRKVGYRGDETESEHEEDMSMLVETSKKTVKLLQKIQPTISVFKQYLSWFAANEVISKRKYDEELELKRIQEEREIEIQRIRDMEEQKEREILEEKERQRQQRREEQERQKQKRLEEKQKRQAQILEAQQKAKKRVIQSSSEDSDAEMKQESEEDDLLENQKLTSFIESVNMFTSIPAVKTNPNQGLEKLLEEVKVEIKSADLIQNAPKEKQPSPEQDQMIKQQTPQIQQQVPEINEPKVSRIDERLNDLSYILDDKESDKEVTDQEEEEESEIENVQPTIKSQEQSTFMPIAMSRNVQIISSQDSEEVNEVTHFQQQQQQTQQTIEEQSEQDSLILEVRDDKTQNQQVEICTFNEVPKSQDNLFGQQQQCQQDNDVMSIQEQESQQNQEIYTQLQEPVITSQNQRNTPQTDDEEIQLGKKSQKKTAQNEGFQPTKQLIQNMVVVQDQSSLLQMQMVMPMPTVEVQSQTLRQSQQSQQSSQQLVISQPLMQTMEKENDCGGVMTDESEERERLQKSQKSMWMIQDRQSTSRRNHKKQDKTPLKVIKKLYKNDYSSGDQADNDDEDSEVERKKRQSKKQMQKQQQQTQQQQSFQQQHQQQQLLLQQQQQLLNQSQQNLQPNLIYQQQLHQQQLQIQQQQQQLLLQQQQQKKSMQMHQQQTPHLQTQQMLDRQRVQAQMPQTMYQDISQTMFQQPTVPSQQQPQFLPQIAQFGQLPQIQPGYQQTASNASLISQNLALKRQLEELKYLASISQPQKRQKK</sequence>
<evidence type="ECO:0000256" key="2">
    <source>
        <dbReference type="SAM" id="MobiDB-lite"/>
    </source>
</evidence>
<dbReference type="InterPro" id="IPR023113">
    <property type="entry name" value="TEBP_beta_dom_sf"/>
</dbReference>
<reference evidence="3 4" key="1">
    <citation type="submission" date="2014-06" db="EMBL/GenBank/DDBJ databases">
        <authorList>
            <person name="Swart Estienne"/>
        </authorList>
    </citation>
    <scope>NUCLEOTIDE SEQUENCE [LARGE SCALE GENOMIC DNA]</scope>
    <source>
        <strain evidence="3 4">130c</strain>
    </source>
</reference>
<feature type="region of interest" description="Disordered" evidence="2">
    <location>
        <begin position="722"/>
        <end position="750"/>
    </location>
</feature>
<name>A0A078AEB0_STYLE</name>
<keyword evidence="4" id="KW-1185">Reference proteome</keyword>
<feature type="compositionally biased region" description="Polar residues" evidence="2">
    <location>
        <begin position="864"/>
        <end position="877"/>
    </location>
</feature>
<dbReference type="InterPro" id="IPR012340">
    <property type="entry name" value="NA-bd_OB-fold"/>
</dbReference>
<dbReference type="GO" id="GO:0000781">
    <property type="term" value="C:chromosome, telomeric region"/>
    <property type="evidence" value="ECO:0007669"/>
    <property type="project" value="InterPro"/>
</dbReference>
<feature type="compositionally biased region" description="Low complexity" evidence="2">
    <location>
        <begin position="684"/>
        <end position="698"/>
    </location>
</feature>
<dbReference type="Proteomes" id="UP000039865">
    <property type="component" value="Unassembled WGS sequence"/>
</dbReference>
<feature type="region of interest" description="Disordered" evidence="2">
    <location>
        <begin position="966"/>
        <end position="1058"/>
    </location>
</feature>
<feature type="region of interest" description="Disordered" evidence="2">
    <location>
        <begin position="670"/>
        <end position="698"/>
    </location>
</feature>
<dbReference type="InterPro" id="IPR010874">
    <property type="entry name" value="TEBB"/>
</dbReference>
<feature type="compositionally biased region" description="Basic and acidic residues" evidence="2">
    <location>
        <begin position="563"/>
        <end position="587"/>
    </location>
</feature>
<dbReference type="EMBL" id="CCKQ01009133">
    <property type="protein sequence ID" value="CDW80594.1"/>
    <property type="molecule type" value="Genomic_DNA"/>
</dbReference>
<dbReference type="AlphaFoldDB" id="A0A078AEB0"/>
<feature type="compositionally biased region" description="Acidic residues" evidence="2">
    <location>
        <begin position="732"/>
        <end position="741"/>
    </location>
</feature>
<feature type="compositionally biased region" description="Basic and acidic residues" evidence="2">
    <location>
        <begin position="722"/>
        <end position="731"/>
    </location>
</feature>
<proteinExistence type="predicted"/>
<dbReference type="Gene3D" id="2.40.200.10">
    <property type="entry name" value="Telomere-binding Protein Beta Subunit, Chain"/>
    <property type="match status" value="1"/>
</dbReference>
<protein>
    <submittedName>
        <fullName evidence="3">Uncharacterized protein</fullName>
    </submittedName>
</protein>
<gene>
    <name evidence="3" type="primary">Contig8366.g8920</name>
    <name evidence="3" type="ORF">STYLEM_9597</name>
</gene>
<feature type="region of interest" description="Disordered" evidence="2">
    <location>
        <begin position="864"/>
        <end position="900"/>
    </location>
</feature>
<feature type="coiled-coil region" evidence="1">
    <location>
        <begin position="324"/>
        <end position="380"/>
    </location>
</feature>
<keyword evidence="1" id="KW-0175">Coiled coil</keyword>
<feature type="compositionally biased region" description="Low complexity" evidence="2">
    <location>
        <begin position="1047"/>
        <end position="1058"/>
    </location>
</feature>
<dbReference type="InParanoid" id="A0A078AEB0"/>
<feature type="region of interest" description="Disordered" evidence="2">
    <location>
        <begin position="563"/>
        <end position="627"/>
    </location>
</feature>